<evidence type="ECO:0000313" key="5">
    <source>
        <dbReference type="EMBL" id="GFY55765.1"/>
    </source>
</evidence>
<dbReference type="Proteomes" id="UP000886998">
    <property type="component" value="Unassembled WGS sequence"/>
</dbReference>
<dbReference type="GO" id="GO:0008074">
    <property type="term" value="C:guanylate cyclase complex, soluble"/>
    <property type="evidence" value="ECO:0007669"/>
    <property type="project" value="TreeGrafter"/>
</dbReference>
<evidence type="ECO:0000256" key="3">
    <source>
        <dbReference type="ARBA" id="ARBA00023293"/>
    </source>
</evidence>
<dbReference type="InterPro" id="IPR042463">
    <property type="entry name" value="HNOB_dom_associated_sf"/>
</dbReference>
<dbReference type="GO" id="GO:0070482">
    <property type="term" value="P:response to oxygen levels"/>
    <property type="evidence" value="ECO:0007669"/>
    <property type="project" value="TreeGrafter"/>
</dbReference>
<evidence type="ECO:0000313" key="6">
    <source>
        <dbReference type="Proteomes" id="UP000886998"/>
    </source>
</evidence>
<dbReference type="PANTHER" id="PTHR45655">
    <property type="entry name" value="GUANYLATE CYCLASE SOLUBLE SUBUNIT BETA-2"/>
    <property type="match status" value="1"/>
</dbReference>
<keyword evidence="6" id="KW-1185">Reference proteome</keyword>
<dbReference type="GO" id="GO:0004383">
    <property type="term" value="F:guanylate cyclase activity"/>
    <property type="evidence" value="ECO:0007669"/>
    <property type="project" value="UniProtKB-EC"/>
</dbReference>
<dbReference type="Pfam" id="PF07701">
    <property type="entry name" value="HNOBA"/>
    <property type="match status" value="1"/>
</dbReference>
<dbReference type="AlphaFoldDB" id="A0A8X6XNF4"/>
<keyword evidence="2" id="KW-0547">Nucleotide-binding</keyword>
<feature type="non-terminal residue" evidence="5">
    <location>
        <position position="1"/>
    </location>
</feature>
<dbReference type="Gene3D" id="3.30.450.260">
    <property type="entry name" value="Haem NO binding associated domain"/>
    <property type="match status" value="1"/>
</dbReference>
<protein>
    <recommendedName>
        <fullName evidence="1">guanylate cyclase</fullName>
        <ecNumber evidence="1">4.6.1.2</ecNumber>
    </recommendedName>
</protein>
<comment type="caution">
    <text evidence="5">The sequence shown here is derived from an EMBL/GenBank/DDBJ whole genome shotgun (WGS) entry which is preliminary data.</text>
</comment>
<feature type="domain" description="Haem NO binding associated" evidence="4">
    <location>
        <begin position="55"/>
        <end position="114"/>
    </location>
</feature>
<dbReference type="EC" id="4.6.1.2" evidence="1"/>
<reference evidence="5" key="1">
    <citation type="submission" date="2020-08" db="EMBL/GenBank/DDBJ databases">
        <title>Multicomponent nature underlies the extraordinary mechanical properties of spider dragline silk.</title>
        <authorList>
            <person name="Kono N."/>
            <person name="Nakamura H."/>
            <person name="Mori M."/>
            <person name="Yoshida Y."/>
            <person name="Ohtoshi R."/>
            <person name="Malay A.D."/>
            <person name="Moran D.A.P."/>
            <person name="Tomita M."/>
            <person name="Numata K."/>
            <person name="Arakawa K."/>
        </authorList>
    </citation>
    <scope>NUCLEOTIDE SEQUENCE</scope>
</reference>
<proteinExistence type="predicted"/>
<dbReference type="GO" id="GO:0038060">
    <property type="term" value="P:nitric oxide-cGMP-mediated signaling"/>
    <property type="evidence" value="ECO:0007669"/>
    <property type="project" value="TreeGrafter"/>
</dbReference>
<name>A0A8X6XNF4_9ARAC</name>
<accession>A0A8X6XNF4</accession>
<dbReference type="GO" id="GO:0070026">
    <property type="term" value="F:nitric oxide binding"/>
    <property type="evidence" value="ECO:0007669"/>
    <property type="project" value="TreeGrafter"/>
</dbReference>
<keyword evidence="3" id="KW-0141">cGMP biosynthesis</keyword>
<dbReference type="GO" id="GO:0000166">
    <property type="term" value="F:nucleotide binding"/>
    <property type="evidence" value="ECO:0007669"/>
    <property type="project" value="UniProtKB-KW"/>
</dbReference>
<evidence type="ECO:0000256" key="2">
    <source>
        <dbReference type="ARBA" id="ARBA00022741"/>
    </source>
</evidence>
<dbReference type="OrthoDB" id="6127067at2759"/>
<dbReference type="EMBL" id="BMAV01010564">
    <property type="protein sequence ID" value="GFY55765.1"/>
    <property type="molecule type" value="Genomic_DNA"/>
</dbReference>
<evidence type="ECO:0000259" key="4">
    <source>
        <dbReference type="Pfam" id="PF07701"/>
    </source>
</evidence>
<dbReference type="GO" id="GO:0019826">
    <property type="term" value="F:oxygen sensor activity"/>
    <property type="evidence" value="ECO:0007669"/>
    <property type="project" value="TreeGrafter"/>
</dbReference>
<dbReference type="InterPro" id="IPR011645">
    <property type="entry name" value="HNOB_dom_associated"/>
</dbReference>
<organism evidence="5 6">
    <name type="scientific">Trichonephila inaurata madagascariensis</name>
    <dbReference type="NCBI Taxonomy" id="2747483"/>
    <lineage>
        <taxon>Eukaryota</taxon>
        <taxon>Metazoa</taxon>
        <taxon>Ecdysozoa</taxon>
        <taxon>Arthropoda</taxon>
        <taxon>Chelicerata</taxon>
        <taxon>Arachnida</taxon>
        <taxon>Araneae</taxon>
        <taxon>Araneomorphae</taxon>
        <taxon>Entelegynae</taxon>
        <taxon>Araneoidea</taxon>
        <taxon>Nephilidae</taxon>
        <taxon>Trichonephila</taxon>
        <taxon>Trichonephila inaurata</taxon>
    </lineage>
</organism>
<evidence type="ECO:0000256" key="1">
    <source>
        <dbReference type="ARBA" id="ARBA00012202"/>
    </source>
</evidence>
<gene>
    <name evidence="5" type="primary">Gyc88E</name>
    <name evidence="5" type="ORF">TNIN_250681</name>
</gene>
<dbReference type="PANTHER" id="PTHR45655:SF10">
    <property type="entry name" value="SOLUBLE GUANYLATE CYCLASE 88E"/>
    <property type="match status" value="1"/>
</dbReference>
<sequence length="117" mass="13761">EVGRHFYQTDVEIEVLKEETIFDTLHVMMQLTFDNRAFQLDRRQNVQRIDKNMMPVKAFLFLEIFPFCIVFDEYLVIRTIGNSLLAVMPNIVGKKLTVVFELTKPLIECTWRAVSGF</sequence>